<dbReference type="InterPro" id="IPR036079">
    <property type="entry name" value="ATPase_csu/dsu_sf"/>
</dbReference>
<reference evidence="3" key="1">
    <citation type="journal article" date="2014" name="Front. Microbiol.">
        <title>High frequency of phylogenetically diverse reductive dehalogenase-homologous genes in deep subseafloor sedimentary metagenomes.</title>
        <authorList>
            <person name="Kawai M."/>
            <person name="Futagami T."/>
            <person name="Toyoda A."/>
            <person name="Takaki Y."/>
            <person name="Nishi S."/>
            <person name="Hori S."/>
            <person name="Arai W."/>
            <person name="Tsubouchi T."/>
            <person name="Morono Y."/>
            <person name="Uchiyama I."/>
            <person name="Ito T."/>
            <person name="Fujiyama A."/>
            <person name="Inagaki F."/>
            <person name="Takami H."/>
        </authorList>
    </citation>
    <scope>NUCLEOTIDE SEQUENCE</scope>
    <source>
        <strain evidence="3">Expedition CK06-06</strain>
    </source>
</reference>
<dbReference type="InterPro" id="IPR050873">
    <property type="entry name" value="V-ATPase_V0D/AC39_subunit"/>
</dbReference>
<evidence type="ECO:0000256" key="2">
    <source>
        <dbReference type="ARBA" id="ARBA00023065"/>
    </source>
</evidence>
<dbReference type="PANTHER" id="PTHR38682">
    <property type="entry name" value="V-TYPE ATP SYNTHASE SUBUNIT C"/>
    <property type="match status" value="1"/>
</dbReference>
<dbReference type="GO" id="GO:0046961">
    <property type="term" value="F:proton-transporting ATPase activity, rotational mechanism"/>
    <property type="evidence" value="ECO:0007669"/>
    <property type="project" value="InterPro"/>
</dbReference>
<dbReference type="Pfam" id="PF01992">
    <property type="entry name" value="vATP-synt_AC39"/>
    <property type="match status" value="1"/>
</dbReference>
<dbReference type="InterPro" id="IPR044911">
    <property type="entry name" value="V-type_ATPase_csu/dsu_dom_3"/>
</dbReference>
<keyword evidence="2" id="KW-0406">Ion transport</keyword>
<dbReference type="PANTHER" id="PTHR38682:SF1">
    <property type="entry name" value="V-TYPE ATP SYNTHASE SUBUNIT C"/>
    <property type="match status" value="1"/>
</dbReference>
<proteinExistence type="predicted"/>
<gene>
    <name evidence="3" type="ORF">S01H4_37784</name>
</gene>
<name>X1D3H3_9ZZZZ</name>
<dbReference type="EMBL" id="BART01020321">
    <property type="protein sequence ID" value="GAH02805.1"/>
    <property type="molecule type" value="Genomic_DNA"/>
</dbReference>
<keyword evidence="1" id="KW-0813">Transport</keyword>
<dbReference type="Gene3D" id="1.10.132.50">
    <property type="entry name" value="ATP synthase (C/AC39) subunit, domain 3"/>
    <property type="match status" value="1"/>
</dbReference>
<evidence type="ECO:0000256" key="1">
    <source>
        <dbReference type="ARBA" id="ARBA00022448"/>
    </source>
</evidence>
<dbReference type="SUPFAM" id="SSF103486">
    <property type="entry name" value="V-type ATP synthase subunit C"/>
    <property type="match status" value="1"/>
</dbReference>
<dbReference type="InterPro" id="IPR002843">
    <property type="entry name" value="ATPase_V0-cplx_csu/dsu"/>
</dbReference>
<sequence length="103" mass="11614">TEADSVSQVISSLEGTSYYNELKDAIEQYNKEQSVQVLENALDRNFLKQMKDISTQNYVTIGPTIKFLVSKEFEIKNLKIVAKGVDEHLSSELIKGFLIKEAA</sequence>
<comment type="caution">
    <text evidence="3">The sequence shown here is derived from an EMBL/GenBank/DDBJ whole genome shotgun (WGS) entry which is preliminary data.</text>
</comment>
<organism evidence="3">
    <name type="scientific">marine sediment metagenome</name>
    <dbReference type="NCBI Taxonomy" id="412755"/>
    <lineage>
        <taxon>unclassified sequences</taxon>
        <taxon>metagenomes</taxon>
        <taxon>ecological metagenomes</taxon>
    </lineage>
</organism>
<feature type="non-terminal residue" evidence="3">
    <location>
        <position position="1"/>
    </location>
</feature>
<protein>
    <submittedName>
        <fullName evidence="3">Uncharacterized protein</fullName>
    </submittedName>
</protein>
<dbReference type="AlphaFoldDB" id="X1D3H3"/>
<accession>X1D3H3</accession>
<evidence type="ECO:0000313" key="3">
    <source>
        <dbReference type="EMBL" id="GAH02805.1"/>
    </source>
</evidence>